<dbReference type="SUPFAM" id="SSF53098">
    <property type="entry name" value="Ribonuclease H-like"/>
    <property type="match status" value="1"/>
</dbReference>
<feature type="compositionally biased region" description="Basic residues" evidence="1">
    <location>
        <begin position="13"/>
        <end position="28"/>
    </location>
</feature>
<dbReference type="PANTHER" id="PTHR47592:SF27">
    <property type="entry name" value="OS08G0421700 PROTEIN"/>
    <property type="match status" value="1"/>
</dbReference>
<dbReference type="PROSITE" id="PS50994">
    <property type="entry name" value="INTEGRASE"/>
    <property type="match status" value="1"/>
</dbReference>
<dbReference type="Gene3D" id="3.30.420.10">
    <property type="entry name" value="Ribonuclease H-like superfamily/Ribonuclease H"/>
    <property type="match status" value="1"/>
</dbReference>
<evidence type="ECO:0000313" key="3">
    <source>
        <dbReference type="EMBL" id="GEU61636.1"/>
    </source>
</evidence>
<organism evidence="3">
    <name type="scientific">Tanacetum cinerariifolium</name>
    <name type="common">Dalmatian daisy</name>
    <name type="synonym">Chrysanthemum cinerariifolium</name>
    <dbReference type="NCBI Taxonomy" id="118510"/>
    <lineage>
        <taxon>Eukaryota</taxon>
        <taxon>Viridiplantae</taxon>
        <taxon>Streptophyta</taxon>
        <taxon>Embryophyta</taxon>
        <taxon>Tracheophyta</taxon>
        <taxon>Spermatophyta</taxon>
        <taxon>Magnoliopsida</taxon>
        <taxon>eudicotyledons</taxon>
        <taxon>Gunneridae</taxon>
        <taxon>Pentapetalae</taxon>
        <taxon>asterids</taxon>
        <taxon>campanulids</taxon>
        <taxon>Asterales</taxon>
        <taxon>Asteraceae</taxon>
        <taxon>Asteroideae</taxon>
        <taxon>Anthemideae</taxon>
        <taxon>Anthemidinae</taxon>
        <taxon>Tanacetum</taxon>
    </lineage>
</organism>
<name>A0A6L2LII8_TANCI</name>
<comment type="caution">
    <text evidence="3">The sequence shown here is derived from an EMBL/GenBank/DDBJ whole genome shotgun (WGS) entry which is preliminary data.</text>
</comment>
<proteinExistence type="predicted"/>
<sequence>MVEHVGSSSKSKSNGKGKDKRKNDKKGKGKAEYLAPKAGIVKQKFQRTCYNCDQIDHRGANCRMPKRVTPRQAIKVNENMDMIVMVSDFIAMISEVNLVGSNNSDWWVDIGETRHVCADKSMFHSFKAVDNGEKLYMGNSAIADIKGKRDVILKMTSKKELKLTNVSKRVSSIWAIRFATTDFLASMNDKVAVVAQRRLEDKQLEEKTNTDCLVKEQEKEYQIGWKIKMVNVLDSCNQRSTQQCMKSGVSKHLGVAGIQQQNGLVDETNLTLFAREDHTFEVEPHGNFDHVVGLHEVQNQDLIYYHSTCDREQHSAWELFSYREDSNEAAFEIDVVDKIYAHESLSFNNTVASTVAGKAATTSTTITENMHQQRKIYLVWRSSRIRVRIVYHETMMWKRMVSGPIHMQLEANSITGSAASTDVGMLDGFDRKLQKNIRDFMDFDYAMGRSITIMNRSITGYGLMILGCARSLKANLQHMEALSTTKVGYMKFTEAWKKVTWLMRLLTELGYELRLVARIATDALVKGSSHEFTAPYLPQQNGISERKNNTLKEMVNAMLISSGLSQDMLREAILTATYLLNKIPHERQDQPEEEDVKPRGSKRVRTEKSFGPDFVSFMVANEPMFYREVELVDLPLGCKPLGYKWIFKKKMKADGTINNNMIKSTKDMLKSKFDKKNMGLGDVIIGIKIIRTHNGLVLSQAHYMDKILNTHNAEDSEFIALDKCEEEAEWLRQFVEDIPRKLISLFYVHGHPQKVQEDQGYVDSGYSRHMTRNMSYLSDFKEFNRGYVIFEGGANSGKITSKGTIYTGNLDFEDVYFVKELDFNLFSVSQMCDKKNNVLFTDTKYLVLSLNFKLPGDNQILPGVPRRKNMYSVDMKNIVPKES</sequence>
<dbReference type="InterPro" id="IPR001584">
    <property type="entry name" value="Integrase_cat-core"/>
</dbReference>
<dbReference type="InterPro" id="IPR012337">
    <property type="entry name" value="RNaseH-like_sf"/>
</dbReference>
<feature type="region of interest" description="Disordered" evidence="1">
    <location>
        <begin position="1"/>
        <end position="32"/>
    </location>
</feature>
<gene>
    <name evidence="3" type="ORF">Tci_033614</name>
</gene>
<dbReference type="InterPro" id="IPR036397">
    <property type="entry name" value="RNaseH_sf"/>
</dbReference>
<dbReference type="PANTHER" id="PTHR47592">
    <property type="entry name" value="PBF68 PROTEIN"/>
    <property type="match status" value="1"/>
</dbReference>
<feature type="compositionally biased region" description="Low complexity" evidence="1">
    <location>
        <begin position="1"/>
        <end position="12"/>
    </location>
</feature>
<evidence type="ECO:0000256" key="1">
    <source>
        <dbReference type="SAM" id="MobiDB-lite"/>
    </source>
</evidence>
<evidence type="ECO:0000259" key="2">
    <source>
        <dbReference type="PROSITE" id="PS50994"/>
    </source>
</evidence>
<feature type="domain" description="Integrase catalytic" evidence="2">
    <location>
        <begin position="503"/>
        <end position="600"/>
    </location>
</feature>
<protein>
    <recommendedName>
        <fullName evidence="2">Integrase catalytic domain-containing protein</fullName>
    </recommendedName>
</protein>
<dbReference type="InterPro" id="IPR054722">
    <property type="entry name" value="PolX-like_BBD"/>
</dbReference>
<dbReference type="EMBL" id="BKCJ010004538">
    <property type="protein sequence ID" value="GEU61636.1"/>
    <property type="molecule type" value="Genomic_DNA"/>
</dbReference>
<accession>A0A6L2LII8</accession>
<dbReference type="GO" id="GO:0003676">
    <property type="term" value="F:nucleic acid binding"/>
    <property type="evidence" value="ECO:0007669"/>
    <property type="project" value="InterPro"/>
</dbReference>
<dbReference type="Pfam" id="PF22936">
    <property type="entry name" value="Pol_BBD"/>
    <property type="match status" value="2"/>
</dbReference>
<dbReference type="GO" id="GO:0015074">
    <property type="term" value="P:DNA integration"/>
    <property type="evidence" value="ECO:0007669"/>
    <property type="project" value="InterPro"/>
</dbReference>
<reference evidence="3" key="1">
    <citation type="journal article" date="2019" name="Sci. Rep.">
        <title>Draft genome of Tanacetum cinerariifolium, the natural source of mosquito coil.</title>
        <authorList>
            <person name="Yamashiro T."/>
            <person name="Shiraishi A."/>
            <person name="Satake H."/>
            <person name="Nakayama K."/>
        </authorList>
    </citation>
    <scope>NUCLEOTIDE SEQUENCE</scope>
</reference>
<dbReference type="AlphaFoldDB" id="A0A6L2LII8"/>